<feature type="region of interest" description="Disordered" evidence="1">
    <location>
        <begin position="527"/>
        <end position="592"/>
    </location>
</feature>
<dbReference type="SUPFAM" id="SSF50729">
    <property type="entry name" value="PH domain-like"/>
    <property type="match status" value="2"/>
</dbReference>
<feature type="compositionally biased region" description="Low complexity" evidence="1">
    <location>
        <begin position="529"/>
        <end position="547"/>
    </location>
</feature>
<feature type="region of interest" description="Disordered" evidence="1">
    <location>
        <begin position="346"/>
        <end position="395"/>
    </location>
</feature>
<dbReference type="Proteomes" id="UP000268162">
    <property type="component" value="Unassembled WGS sequence"/>
</dbReference>
<feature type="region of interest" description="Disordered" evidence="1">
    <location>
        <begin position="300"/>
        <end position="328"/>
    </location>
</feature>
<protein>
    <recommendedName>
        <fullName evidence="2">PH domain-containing protein</fullName>
    </recommendedName>
</protein>
<feature type="compositionally biased region" description="Low complexity" evidence="1">
    <location>
        <begin position="558"/>
        <end position="578"/>
    </location>
</feature>
<proteinExistence type="predicted"/>
<dbReference type="InterPro" id="IPR051707">
    <property type="entry name" value="PI-Interact_SigTrans_Reg"/>
</dbReference>
<dbReference type="Gene3D" id="2.30.29.30">
    <property type="entry name" value="Pleckstrin-homology domain (PH domain)/Phosphotyrosine-binding domain (PTB)"/>
    <property type="match status" value="2"/>
</dbReference>
<dbReference type="InterPro" id="IPR001849">
    <property type="entry name" value="PH_domain"/>
</dbReference>
<dbReference type="SMART" id="SM00233">
    <property type="entry name" value="PH"/>
    <property type="match status" value="2"/>
</dbReference>
<evidence type="ECO:0000259" key="2">
    <source>
        <dbReference type="PROSITE" id="PS50003"/>
    </source>
</evidence>
<name>A0A4P9ZTZ0_9FUNG</name>
<dbReference type="STRING" id="215637.A0A4P9ZTZ0"/>
<dbReference type="CDD" id="cd00821">
    <property type="entry name" value="PH"/>
    <property type="match status" value="1"/>
</dbReference>
<organism evidence="3 4">
    <name type="scientific">Dimargaris cristalligena</name>
    <dbReference type="NCBI Taxonomy" id="215637"/>
    <lineage>
        <taxon>Eukaryota</taxon>
        <taxon>Fungi</taxon>
        <taxon>Fungi incertae sedis</taxon>
        <taxon>Zoopagomycota</taxon>
        <taxon>Kickxellomycotina</taxon>
        <taxon>Dimargaritomycetes</taxon>
        <taxon>Dimargaritales</taxon>
        <taxon>Dimargaritaceae</taxon>
        <taxon>Dimargaris</taxon>
    </lineage>
</organism>
<dbReference type="Pfam" id="PF15406">
    <property type="entry name" value="PH_6"/>
    <property type="match status" value="1"/>
</dbReference>
<feature type="region of interest" description="Disordered" evidence="1">
    <location>
        <begin position="1"/>
        <end position="23"/>
    </location>
</feature>
<dbReference type="PANTHER" id="PTHR14336">
    <property type="entry name" value="TANDEM PH DOMAIN CONTAINING PROTEIN"/>
    <property type="match status" value="1"/>
</dbReference>
<accession>A0A4P9ZTZ0</accession>
<feature type="domain" description="PH" evidence="2">
    <location>
        <begin position="646"/>
        <end position="742"/>
    </location>
</feature>
<evidence type="ECO:0000313" key="4">
    <source>
        <dbReference type="Proteomes" id="UP000268162"/>
    </source>
</evidence>
<dbReference type="InterPro" id="IPR039483">
    <property type="entry name" value="Meu6_PH_dom"/>
</dbReference>
<sequence>MSEVQAEIPVAAPVTSTKAADRDSVIADEGVTQTAVETPAEPAVEAKVAEPVAEVAVEAPATEAVVEAVTPADTEANTTEAVVETPEVAPAAEAEAAEEVIEPIVSGYLSQRGPRPLRLWNKRYFALRSEPYALTDLHLVYKKNINRGSKIIRAAAAGKAAESDNDDLFTNIASATVSSKGLLYYYKSEKETNAPLGIINLRHVAEGSPAVEKNARAHAFSLKTTGREYVLAAASDKELKSWLQTIQQEAAAEHESLAENESFKATLDQLTQNKAFGKVSAPVTPAVETPKAVLSDTEVFSGSEAEAEATDAAETPASEVADGATPQADRRRSYFATFDRFIKNLRGDHEKPTEAVPAAEEERAAEATEAETPAVEATTEPTAEPAAGEAVAEAEVSAIEAEAAAPTETTETSPVHPTATEQAKLKAKELGTFISKFFPKRAHEEATAEAKDDTCAVESTEATEAVPQTEETVPTEAAVATPEAEVVAETATATEEAVVAPESPARAASPIQRTLTKLLRPLHFTKSQPEAATAATEEAVTTAPVEATAEEAPKAEEAAVPAEGAETTEGEAAPAAESTEAEAAKPANKPTSFLKRFGTFRASRAAASPKEAETAEATPTEAGETAQEAEAPEAAAIEEVAAPEVTTLKSGFLHKQSQFVKGYDRRFVALTDSGKVTYGKSDKDVKGHKSLNVTKATGVVKIDEGKRPFTFDIVTAARTYRFAADSDEERTSWIEALANYQATLPEPEPKEEEVVEPAVVAEENVTSAPVLPVPVLPEDLTPAAESTEAAGAVIADAVAAPAEAAVVESTPVVATPVETAVVAAEPTAPKTEA</sequence>
<reference evidence="4" key="1">
    <citation type="journal article" date="2018" name="Nat. Microbiol.">
        <title>Leveraging single-cell genomics to expand the fungal tree of life.</title>
        <authorList>
            <person name="Ahrendt S.R."/>
            <person name="Quandt C.A."/>
            <person name="Ciobanu D."/>
            <person name="Clum A."/>
            <person name="Salamov A."/>
            <person name="Andreopoulos B."/>
            <person name="Cheng J.F."/>
            <person name="Woyke T."/>
            <person name="Pelin A."/>
            <person name="Henrissat B."/>
            <person name="Reynolds N.K."/>
            <person name="Benny G.L."/>
            <person name="Smith M.E."/>
            <person name="James T.Y."/>
            <person name="Grigoriev I.V."/>
        </authorList>
    </citation>
    <scope>NUCLEOTIDE SEQUENCE [LARGE SCALE GENOMIC DNA]</scope>
    <source>
        <strain evidence="4">RSA 468</strain>
    </source>
</reference>
<dbReference type="PANTHER" id="PTHR14336:SF8">
    <property type="entry name" value="PROTEIN OPY1"/>
    <property type="match status" value="1"/>
</dbReference>
<evidence type="ECO:0000256" key="1">
    <source>
        <dbReference type="SAM" id="MobiDB-lite"/>
    </source>
</evidence>
<feature type="compositionally biased region" description="Low complexity" evidence="1">
    <location>
        <begin position="370"/>
        <end position="395"/>
    </location>
</feature>
<evidence type="ECO:0000313" key="3">
    <source>
        <dbReference type="EMBL" id="RKP36678.1"/>
    </source>
</evidence>
<feature type="region of interest" description="Disordered" evidence="1">
    <location>
        <begin position="604"/>
        <end position="633"/>
    </location>
</feature>
<dbReference type="InterPro" id="IPR011993">
    <property type="entry name" value="PH-like_dom_sf"/>
</dbReference>
<keyword evidence="4" id="KW-1185">Reference proteome</keyword>
<dbReference type="PROSITE" id="PS50003">
    <property type="entry name" value="PH_DOMAIN"/>
    <property type="match status" value="2"/>
</dbReference>
<dbReference type="Pfam" id="PF00169">
    <property type="entry name" value="PH"/>
    <property type="match status" value="1"/>
</dbReference>
<feature type="compositionally biased region" description="Low complexity" evidence="1">
    <location>
        <begin position="605"/>
        <end position="633"/>
    </location>
</feature>
<dbReference type="AlphaFoldDB" id="A0A4P9ZTZ0"/>
<feature type="domain" description="PH" evidence="2">
    <location>
        <begin position="102"/>
        <end position="251"/>
    </location>
</feature>
<dbReference type="EMBL" id="ML002613">
    <property type="protein sequence ID" value="RKP36678.1"/>
    <property type="molecule type" value="Genomic_DNA"/>
</dbReference>
<gene>
    <name evidence="3" type="ORF">BJ085DRAFT_31583</name>
</gene>